<name>A0ABV8PJF7_9FLAO</name>
<organism evidence="1 2">
    <name type="scientific">Flagellimonas marina</name>
    <dbReference type="NCBI Taxonomy" id="1775168"/>
    <lineage>
        <taxon>Bacteria</taxon>
        <taxon>Pseudomonadati</taxon>
        <taxon>Bacteroidota</taxon>
        <taxon>Flavobacteriia</taxon>
        <taxon>Flavobacteriales</taxon>
        <taxon>Flavobacteriaceae</taxon>
        <taxon>Flagellimonas</taxon>
    </lineage>
</organism>
<evidence type="ECO:0000313" key="1">
    <source>
        <dbReference type="EMBL" id="MFC4219016.1"/>
    </source>
</evidence>
<accession>A0ABV8PJF7</accession>
<dbReference type="RefSeq" id="WP_379762409.1">
    <property type="nucleotide sequence ID" value="NZ_JBHSCL010000003.1"/>
</dbReference>
<dbReference type="EMBL" id="JBHSCL010000003">
    <property type="protein sequence ID" value="MFC4219016.1"/>
    <property type="molecule type" value="Genomic_DNA"/>
</dbReference>
<gene>
    <name evidence="1" type="ORF">ACFOWS_02660</name>
</gene>
<keyword evidence="2" id="KW-1185">Reference proteome</keyword>
<sequence length="228" mass="24350">MQLLAGQQANAGGPVTPVQFNKTGDTLFTSQSYSSFVTDLPDYTAGDVWIKIDYIREADVTFTDPVDWTSIVSANADTPDGTCNVTWYRPNGTEGANVTTTTDSSTTDAIMSIVLAYSNVTSSGTPYEGLQTAEVSGTHIITPVSVTSTVDGGLHVDLIFFPESQPNNTVLGEMTENYFERSAIFGSDISMGAWSQTLDSGESSTPEDYTFGTGTGYGGRYVSFILKP</sequence>
<evidence type="ECO:0000313" key="2">
    <source>
        <dbReference type="Proteomes" id="UP001595841"/>
    </source>
</evidence>
<comment type="caution">
    <text evidence="1">The sequence shown here is derived from an EMBL/GenBank/DDBJ whole genome shotgun (WGS) entry which is preliminary data.</text>
</comment>
<reference evidence="2" key="1">
    <citation type="journal article" date="2019" name="Int. J. Syst. Evol. Microbiol.">
        <title>The Global Catalogue of Microorganisms (GCM) 10K type strain sequencing project: providing services to taxonomists for standard genome sequencing and annotation.</title>
        <authorList>
            <consortium name="The Broad Institute Genomics Platform"/>
            <consortium name="The Broad Institute Genome Sequencing Center for Infectious Disease"/>
            <person name="Wu L."/>
            <person name="Ma J."/>
        </authorList>
    </citation>
    <scope>NUCLEOTIDE SEQUENCE [LARGE SCALE GENOMIC DNA]</scope>
    <source>
        <strain evidence="2">CGMCC 1.15774</strain>
    </source>
</reference>
<proteinExistence type="predicted"/>
<protein>
    <submittedName>
        <fullName evidence="1">Uncharacterized protein</fullName>
    </submittedName>
</protein>
<dbReference type="Proteomes" id="UP001595841">
    <property type="component" value="Unassembled WGS sequence"/>
</dbReference>